<name>A0A6G6A539_ORBOL</name>
<dbReference type="PANTHER" id="PTHR36181:SF4">
    <property type="entry name" value="LAGLIDADG ENDONUCLEASE"/>
    <property type="match status" value="1"/>
</dbReference>
<proteinExistence type="predicted"/>
<keyword evidence="2" id="KW-0496">Mitochondrion</keyword>
<feature type="domain" description="Homing endonuclease LAGLIDADG" evidence="1">
    <location>
        <begin position="54"/>
        <end position="131"/>
    </location>
</feature>
<dbReference type="InterPro" id="IPR051289">
    <property type="entry name" value="LAGLIDADG_Endonuclease"/>
</dbReference>
<dbReference type="EMBL" id="MN977366">
    <property type="protein sequence ID" value="QID02907.1"/>
    <property type="molecule type" value="Genomic_DNA"/>
</dbReference>
<gene>
    <name evidence="2" type="primary">orf300</name>
</gene>
<dbReference type="GO" id="GO:0004519">
    <property type="term" value="F:endonuclease activity"/>
    <property type="evidence" value="ECO:0007669"/>
    <property type="project" value="UniProtKB-KW"/>
</dbReference>
<dbReference type="SUPFAM" id="SSF55608">
    <property type="entry name" value="Homing endonucleases"/>
    <property type="match status" value="2"/>
</dbReference>
<geneLocation type="mitochondrion" evidence="2"/>
<reference evidence="2" key="1">
    <citation type="submission" date="2020-01" db="EMBL/GenBank/DDBJ databases">
        <authorList>
            <person name="Fang M.L."/>
            <person name="Zhang Y."/>
        </authorList>
    </citation>
    <scope>NUCLEOTIDE SEQUENCE</scope>
    <source>
        <strain evidence="2">YMF1.03037</strain>
    </source>
</reference>
<dbReference type="AlphaFoldDB" id="A0A6G6A539"/>
<evidence type="ECO:0000313" key="2">
    <source>
        <dbReference type="EMBL" id="QID02907.1"/>
    </source>
</evidence>
<dbReference type="PANTHER" id="PTHR36181">
    <property type="entry name" value="INTRON-ENCODED ENDONUCLEASE AI3-RELATED"/>
    <property type="match status" value="1"/>
</dbReference>
<sequence>MYLSLLVNPKNFGKKTENSSSETTRETSFNFDEYRNVSGKNSDEISDDWLTWFIGFSEGDGAFLVGKDNRLNFVLTQKEIAILNHIHETLGIGRVKTYGPFSRYRVDDQKSMLVLIALFNGNLVLNKRKVQVKKNWLDTLNIEQRNNNVLPTLNNSWISGFIDAEGCFNVTLFKRKAMALGYQVKLRFMIDQKDSLENMLYIKDQLNLFLSHRKLKKGTEGNMHRIESNSFVKAPLIIEYLNKFRLKSKKQYSFDKWVAVYQLVQNKAHLTETGLSEIRKLSKEINLITSVTKKTGDKLN</sequence>
<keyword evidence="2" id="KW-0378">Hydrolase</keyword>
<feature type="domain" description="Homing endonuclease LAGLIDADG" evidence="1">
    <location>
        <begin position="158"/>
        <end position="260"/>
    </location>
</feature>
<keyword evidence="2" id="KW-0540">Nuclease</keyword>
<evidence type="ECO:0000259" key="1">
    <source>
        <dbReference type="Pfam" id="PF00961"/>
    </source>
</evidence>
<dbReference type="Pfam" id="PF00961">
    <property type="entry name" value="LAGLIDADG_1"/>
    <property type="match status" value="2"/>
</dbReference>
<protein>
    <submittedName>
        <fullName evidence="2">LAGLIDADG endonuclease</fullName>
    </submittedName>
</protein>
<dbReference type="GO" id="GO:0005739">
    <property type="term" value="C:mitochondrion"/>
    <property type="evidence" value="ECO:0007669"/>
    <property type="project" value="UniProtKB-ARBA"/>
</dbReference>
<accession>A0A6G6A539</accession>
<keyword evidence="2" id="KW-0255">Endonuclease</keyword>
<dbReference type="Gene3D" id="3.10.28.10">
    <property type="entry name" value="Homing endonucleases"/>
    <property type="match status" value="2"/>
</dbReference>
<dbReference type="InterPro" id="IPR027434">
    <property type="entry name" value="Homing_endonucl"/>
</dbReference>
<organism evidence="2">
    <name type="scientific">Orbilia oligospora</name>
    <name type="common">Nematode-trapping fungus</name>
    <name type="synonym">Arthrobotrys oligospora</name>
    <dbReference type="NCBI Taxonomy" id="2813651"/>
    <lineage>
        <taxon>Eukaryota</taxon>
        <taxon>Fungi</taxon>
        <taxon>Dikarya</taxon>
        <taxon>Ascomycota</taxon>
        <taxon>Pezizomycotina</taxon>
        <taxon>Orbiliomycetes</taxon>
        <taxon>Orbiliales</taxon>
        <taxon>Orbiliaceae</taxon>
        <taxon>Orbilia</taxon>
    </lineage>
</organism>
<dbReference type="InterPro" id="IPR004860">
    <property type="entry name" value="LAGLIDADG_dom"/>
</dbReference>